<organism evidence="3 4">
    <name type="scientific">Sphingomonas swuensis</name>
    <dbReference type="NCBI Taxonomy" id="977800"/>
    <lineage>
        <taxon>Bacteria</taxon>
        <taxon>Pseudomonadati</taxon>
        <taxon>Pseudomonadota</taxon>
        <taxon>Alphaproteobacteria</taxon>
        <taxon>Sphingomonadales</taxon>
        <taxon>Sphingomonadaceae</taxon>
        <taxon>Sphingomonas</taxon>
    </lineage>
</organism>
<feature type="compositionally biased region" description="Low complexity" evidence="1">
    <location>
        <begin position="27"/>
        <end position="47"/>
    </location>
</feature>
<evidence type="ECO:0000313" key="3">
    <source>
        <dbReference type="EMBL" id="GAA4009989.1"/>
    </source>
</evidence>
<evidence type="ECO:0000256" key="2">
    <source>
        <dbReference type="SAM" id="SignalP"/>
    </source>
</evidence>
<name>A0ABP7SCS9_9SPHN</name>
<feature type="compositionally biased region" description="Low complexity" evidence="1">
    <location>
        <begin position="67"/>
        <end position="76"/>
    </location>
</feature>
<protein>
    <recommendedName>
        <fullName evidence="5">Lipoprotein</fullName>
    </recommendedName>
</protein>
<feature type="compositionally biased region" description="Pro residues" evidence="1">
    <location>
        <begin position="51"/>
        <end position="66"/>
    </location>
</feature>
<sequence length="209" mass="21546">MKTTPVLAALASLATLAACGSNSADQTNTATIANAPADAPAGDPAGALPSVPQPAPAPAPAAPTTPAPANTAEQAPDLSPPPLVPEAERGEKGARNVLLSFARAIELKQFGQAWAMLSPGDKARWSRSAFAANFADLGKITVAVPGGTMEGAAGSLYYEAPITITGTDRDGRPVRYEGTATLRRVNDVDGATPAQLRWHFDNLKLDWTH</sequence>
<keyword evidence="2" id="KW-0732">Signal</keyword>
<comment type="caution">
    <text evidence="3">The sequence shown here is derived from an EMBL/GenBank/DDBJ whole genome shotgun (WGS) entry which is preliminary data.</text>
</comment>
<reference evidence="4" key="1">
    <citation type="journal article" date="2019" name="Int. J. Syst. Evol. Microbiol.">
        <title>The Global Catalogue of Microorganisms (GCM) 10K type strain sequencing project: providing services to taxonomists for standard genome sequencing and annotation.</title>
        <authorList>
            <consortium name="The Broad Institute Genomics Platform"/>
            <consortium name="The Broad Institute Genome Sequencing Center for Infectious Disease"/>
            <person name="Wu L."/>
            <person name="Ma J."/>
        </authorList>
    </citation>
    <scope>NUCLEOTIDE SEQUENCE [LARGE SCALE GENOMIC DNA]</scope>
    <source>
        <strain evidence="4">JCM 17563</strain>
    </source>
</reference>
<evidence type="ECO:0000313" key="4">
    <source>
        <dbReference type="Proteomes" id="UP001500235"/>
    </source>
</evidence>
<evidence type="ECO:0008006" key="5">
    <source>
        <dbReference type="Google" id="ProtNLM"/>
    </source>
</evidence>
<dbReference type="PROSITE" id="PS51257">
    <property type="entry name" value="PROKAR_LIPOPROTEIN"/>
    <property type="match status" value="1"/>
</dbReference>
<proteinExistence type="predicted"/>
<accession>A0ABP7SCS9</accession>
<dbReference type="Proteomes" id="UP001500235">
    <property type="component" value="Unassembled WGS sequence"/>
</dbReference>
<feature type="chain" id="PRO_5045552766" description="Lipoprotein" evidence="2">
    <location>
        <begin position="18"/>
        <end position="209"/>
    </location>
</feature>
<keyword evidence="4" id="KW-1185">Reference proteome</keyword>
<feature type="signal peptide" evidence="2">
    <location>
        <begin position="1"/>
        <end position="17"/>
    </location>
</feature>
<gene>
    <name evidence="3" type="ORF">GCM10022280_03920</name>
</gene>
<feature type="region of interest" description="Disordered" evidence="1">
    <location>
        <begin position="20"/>
        <end position="89"/>
    </location>
</feature>
<evidence type="ECO:0000256" key="1">
    <source>
        <dbReference type="SAM" id="MobiDB-lite"/>
    </source>
</evidence>
<dbReference type="EMBL" id="BAABBQ010000001">
    <property type="protein sequence ID" value="GAA4009989.1"/>
    <property type="molecule type" value="Genomic_DNA"/>
</dbReference>
<dbReference type="RefSeq" id="WP_344705717.1">
    <property type="nucleotide sequence ID" value="NZ_BAABBQ010000001.1"/>
</dbReference>